<accession>A0A0M8P9N7</accession>
<proteinExistence type="predicted"/>
<comment type="caution">
    <text evidence="1">The sequence shown here is derived from an EMBL/GenBank/DDBJ whole genome shotgun (WGS) entry which is preliminary data.</text>
</comment>
<dbReference type="Proteomes" id="UP000037696">
    <property type="component" value="Unassembled WGS sequence"/>
</dbReference>
<reference evidence="1 2" key="1">
    <citation type="submission" date="2015-08" db="EMBL/GenBank/DDBJ databases">
        <title>Genome sequencing of Penicillium nordicum.</title>
        <authorList>
            <person name="Nguyen H.D."/>
            <person name="Seifert K.A."/>
        </authorList>
    </citation>
    <scope>NUCLEOTIDE SEQUENCE [LARGE SCALE GENOMIC DNA]</scope>
    <source>
        <strain evidence="1 2">DAOMC 185683</strain>
    </source>
</reference>
<dbReference type="AlphaFoldDB" id="A0A0M8P9N7"/>
<name>A0A0M8P9N7_9EURO</name>
<evidence type="ECO:0000313" key="1">
    <source>
        <dbReference type="EMBL" id="KOS46417.1"/>
    </source>
</evidence>
<keyword evidence="2" id="KW-1185">Reference proteome</keyword>
<protein>
    <submittedName>
        <fullName evidence="1">Uncharacterized protein</fullName>
    </submittedName>
</protein>
<evidence type="ECO:0000313" key="2">
    <source>
        <dbReference type="Proteomes" id="UP000037696"/>
    </source>
</evidence>
<organism evidence="1 2">
    <name type="scientific">Penicillium nordicum</name>
    <dbReference type="NCBI Taxonomy" id="229535"/>
    <lineage>
        <taxon>Eukaryota</taxon>
        <taxon>Fungi</taxon>
        <taxon>Dikarya</taxon>
        <taxon>Ascomycota</taxon>
        <taxon>Pezizomycotina</taxon>
        <taxon>Eurotiomycetes</taxon>
        <taxon>Eurotiomycetidae</taxon>
        <taxon>Eurotiales</taxon>
        <taxon>Aspergillaceae</taxon>
        <taxon>Penicillium</taxon>
    </lineage>
</organism>
<dbReference type="EMBL" id="LHQQ01000029">
    <property type="protein sequence ID" value="KOS46417.1"/>
    <property type="molecule type" value="Genomic_DNA"/>
</dbReference>
<sequence length="124" mass="14309">MAMGGAAPFGVLYVRSIAPGRIDIIQEPKTVVGRSFIGFLWRHLQKRVGKLTNRQRRVKGRALVEPQITSRFPLQPSFSLTSTSRFYQTWLTPLFVFCPVWTLHRMPLSNPTKRSTSRKMYRLS</sequence>
<gene>
    <name evidence="1" type="ORF">ACN38_g2597</name>
</gene>